<name>A0A0D7CIC9_9ACTN</name>
<evidence type="ECO:0000313" key="2">
    <source>
        <dbReference type="Proteomes" id="UP000032458"/>
    </source>
</evidence>
<dbReference type="Proteomes" id="UP000032458">
    <property type="component" value="Unassembled WGS sequence"/>
</dbReference>
<proteinExistence type="predicted"/>
<organism evidence="1 2">
    <name type="scientific">Streptomyces natalensis ATCC 27448</name>
    <dbReference type="NCBI Taxonomy" id="1240678"/>
    <lineage>
        <taxon>Bacteria</taxon>
        <taxon>Bacillati</taxon>
        <taxon>Actinomycetota</taxon>
        <taxon>Actinomycetes</taxon>
        <taxon>Kitasatosporales</taxon>
        <taxon>Streptomycetaceae</taxon>
        <taxon>Streptomyces</taxon>
    </lineage>
</organism>
<dbReference type="EMBL" id="JRKI01000029">
    <property type="protein sequence ID" value="KIZ15953.1"/>
    <property type="molecule type" value="Genomic_DNA"/>
</dbReference>
<keyword evidence="2" id="KW-1185">Reference proteome</keyword>
<dbReference type="RefSeq" id="WP_030064285.1">
    <property type="nucleotide sequence ID" value="NZ_JRKI01000029.1"/>
</dbReference>
<evidence type="ECO:0000313" key="1">
    <source>
        <dbReference type="EMBL" id="KIZ15953.1"/>
    </source>
</evidence>
<comment type="caution">
    <text evidence="1">The sequence shown here is derived from an EMBL/GenBank/DDBJ whole genome shotgun (WGS) entry which is preliminary data.</text>
</comment>
<dbReference type="AlphaFoldDB" id="A0A0D7CIC9"/>
<protein>
    <submittedName>
        <fullName evidence="1">Uncharacterized protein</fullName>
    </submittedName>
</protein>
<accession>A0A0D7CIC9</accession>
<reference evidence="1 2" key="1">
    <citation type="submission" date="2014-09" db="EMBL/GenBank/DDBJ databases">
        <title>Draft genome sequence of Streptomyces natalensis ATCC 27448, producer of the antifungal pimaricin.</title>
        <authorList>
            <person name="Mendes M.V."/>
            <person name="Beites T."/>
            <person name="Pires S."/>
            <person name="Santos C.L."/>
            <person name="Moradas-Ferreira P."/>
        </authorList>
    </citation>
    <scope>NUCLEOTIDE SEQUENCE [LARGE SCALE GENOMIC DNA]</scope>
    <source>
        <strain evidence="1 2">ATCC 27448</strain>
    </source>
</reference>
<gene>
    <name evidence="1" type="ORF">SNA_22110</name>
</gene>
<dbReference type="PATRIC" id="fig|1240678.4.peg.4713"/>
<sequence>MEQSLLTSIDAVVGDGRATISADDSVIVEIVKETIRSGRAASFYLPQGQAEAVKAWYWTSERLKSSNIRVVLEEEKARIRSELGIEVNSFRCSRIECECGQVYGGFEFLQQGVREHGVDAVKAVFEMKNTMLFRANPAFRAICPNCREMLGDLEYDCDQYGGCCLAPA</sequence>